<organism evidence="2 3">
    <name type="scientific">Methylorubrum rhodesianum</name>
    <dbReference type="NCBI Taxonomy" id="29427"/>
    <lineage>
        <taxon>Bacteria</taxon>
        <taxon>Pseudomonadati</taxon>
        <taxon>Pseudomonadota</taxon>
        <taxon>Alphaproteobacteria</taxon>
        <taxon>Hyphomicrobiales</taxon>
        <taxon>Methylobacteriaceae</taxon>
        <taxon>Methylorubrum</taxon>
    </lineage>
</organism>
<dbReference type="RefSeq" id="WP_083920642.1">
    <property type="nucleotide sequence ID" value="NZ_JACWCW010000003.1"/>
</dbReference>
<feature type="compositionally biased region" description="Basic and acidic residues" evidence="1">
    <location>
        <begin position="13"/>
        <end position="24"/>
    </location>
</feature>
<name>A0ABU9ZGF0_9HYPH</name>
<feature type="compositionally biased region" description="Basic and acidic residues" evidence="1">
    <location>
        <begin position="51"/>
        <end position="68"/>
    </location>
</feature>
<sequence>MSAPEQSLASVAREGREARYRGDPESANPHPDGSEAHAVWRRAWEIPDGEAAEREAPEREPSHPRSSS</sequence>
<feature type="region of interest" description="Disordered" evidence="1">
    <location>
        <begin position="1"/>
        <end position="68"/>
    </location>
</feature>
<evidence type="ECO:0000313" key="2">
    <source>
        <dbReference type="EMBL" id="MEN3230353.1"/>
    </source>
</evidence>
<keyword evidence="3" id="KW-1185">Reference proteome</keyword>
<accession>A0ABU9ZGF0</accession>
<proteinExistence type="predicted"/>
<dbReference type="Proteomes" id="UP001404845">
    <property type="component" value="Unassembled WGS sequence"/>
</dbReference>
<comment type="caution">
    <text evidence="2">The sequence shown here is derived from an EMBL/GenBank/DDBJ whole genome shotgun (WGS) entry which is preliminary data.</text>
</comment>
<reference evidence="2 3" key="1">
    <citation type="journal article" date="2023" name="PLoS ONE">
        <title>Complete genome assembly of Hawai'i environmental nontuberculous mycobacteria reveals unexpected co-isolation with methylobacteria.</title>
        <authorList>
            <person name="Hendrix J."/>
            <person name="Epperson L.E."/>
            <person name="Tong E.I."/>
            <person name="Chan Y.L."/>
            <person name="Hasan N.A."/>
            <person name="Dawrs S.N."/>
            <person name="Norton G.J."/>
            <person name="Virdi R."/>
            <person name="Crooks J.L."/>
            <person name="Chan E.D."/>
            <person name="Honda J.R."/>
            <person name="Strong M."/>
        </authorList>
    </citation>
    <scope>NUCLEOTIDE SEQUENCE [LARGE SCALE GENOMIC DNA]</scope>
    <source>
        <strain evidence="2 3">NJH_HI01</strain>
    </source>
</reference>
<protein>
    <submittedName>
        <fullName evidence="2">Uncharacterized protein</fullName>
    </submittedName>
</protein>
<evidence type="ECO:0000256" key="1">
    <source>
        <dbReference type="SAM" id="MobiDB-lite"/>
    </source>
</evidence>
<dbReference type="EMBL" id="JAQYXL010000001">
    <property type="protein sequence ID" value="MEN3230353.1"/>
    <property type="molecule type" value="Genomic_DNA"/>
</dbReference>
<gene>
    <name evidence="2" type="ORF">PUR21_22380</name>
</gene>
<evidence type="ECO:0000313" key="3">
    <source>
        <dbReference type="Proteomes" id="UP001404845"/>
    </source>
</evidence>